<dbReference type="KEGG" id="hir:HETIRDRAFT_328808"/>
<keyword evidence="3" id="KW-1185">Reference proteome</keyword>
<feature type="chain" id="PRO_5004844966" evidence="1">
    <location>
        <begin position="20"/>
        <end position="57"/>
    </location>
</feature>
<evidence type="ECO:0000256" key="1">
    <source>
        <dbReference type="SAM" id="SignalP"/>
    </source>
</evidence>
<organism evidence="2 3">
    <name type="scientific">Heterobasidion irregulare (strain TC 32-1)</name>
    <dbReference type="NCBI Taxonomy" id="747525"/>
    <lineage>
        <taxon>Eukaryota</taxon>
        <taxon>Fungi</taxon>
        <taxon>Dikarya</taxon>
        <taxon>Basidiomycota</taxon>
        <taxon>Agaricomycotina</taxon>
        <taxon>Agaricomycetes</taxon>
        <taxon>Russulales</taxon>
        <taxon>Bondarzewiaceae</taxon>
        <taxon>Heterobasidion</taxon>
        <taxon>Heterobasidion annosum species complex</taxon>
    </lineage>
</organism>
<reference evidence="2 3" key="1">
    <citation type="journal article" date="2012" name="New Phytol.">
        <title>Insight into trade-off between wood decay and parasitism from the genome of a fungal forest pathogen.</title>
        <authorList>
            <person name="Olson A."/>
            <person name="Aerts A."/>
            <person name="Asiegbu F."/>
            <person name="Belbahri L."/>
            <person name="Bouzid O."/>
            <person name="Broberg A."/>
            <person name="Canback B."/>
            <person name="Coutinho P.M."/>
            <person name="Cullen D."/>
            <person name="Dalman K."/>
            <person name="Deflorio G."/>
            <person name="van Diepen L.T."/>
            <person name="Dunand C."/>
            <person name="Duplessis S."/>
            <person name="Durling M."/>
            <person name="Gonthier P."/>
            <person name="Grimwood J."/>
            <person name="Fossdal C.G."/>
            <person name="Hansson D."/>
            <person name="Henrissat B."/>
            <person name="Hietala A."/>
            <person name="Himmelstrand K."/>
            <person name="Hoffmeister D."/>
            <person name="Hogberg N."/>
            <person name="James T.Y."/>
            <person name="Karlsson M."/>
            <person name="Kohler A."/>
            <person name="Kues U."/>
            <person name="Lee Y.H."/>
            <person name="Lin Y.C."/>
            <person name="Lind M."/>
            <person name="Lindquist E."/>
            <person name="Lombard V."/>
            <person name="Lucas S."/>
            <person name="Lunden K."/>
            <person name="Morin E."/>
            <person name="Murat C."/>
            <person name="Park J."/>
            <person name="Raffaello T."/>
            <person name="Rouze P."/>
            <person name="Salamov A."/>
            <person name="Schmutz J."/>
            <person name="Solheim H."/>
            <person name="Stahlberg J."/>
            <person name="Velez H."/>
            <person name="de Vries R.P."/>
            <person name="Wiebenga A."/>
            <person name="Woodward S."/>
            <person name="Yakovlev I."/>
            <person name="Garbelotto M."/>
            <person name="Martin F."/>
            <person name="Grigoriev I.V."/>
            <person name="Stenlid J."/>
        </authorList>
    </citation>
    <scope>NUCLEOTIDE SEQUENCE [LARGE SCALE GENOMIC DNA]</scope>
    <source>
        <strain evidence="2 3">TC 32-1</strain>
    </source>
</reference>
<accession>W4JSG5</accession>
<dbReference type="InParanoid" id="W4JSG5"/>
<dbReference type="GeneID" id="20671444"/>
<dbReference type="AlphaFoldDB" id="W4JSG5"/>
<dbReference type="EMBL" id="KI925464">
    <property type="protein sequence ID" value="ETW76507.1"/>
    <property type="molecule type" value="Genomic_DNA"/>
</dbReference>
<name>W4JSG5_HETIT</name>
<dbReference type="Proteomes" id="UP000030671">
    <property type="component" value="Unassembled WGS sequence"/>
</dbReference>
<keyword evidence="1" id="KW-0732">Signal</keyword>
<evidence type="ECO:0000313" key="2">
    <source>
        <dbReference type="EMBL" id="ETW76507.1"/>
    </source>
</evidence>
<evidence type="ECO:0000313" key="3">
    <source>
        <dbReference type="Proteomes" id="UP000030671"/>
    </source>
</evidence>
<feature type="signal peptide" evidence="1">
    <location>
        <begin position="1"/>
        <end position="19"/>
    </location>
</feature>
<sequence length="57" mass="6522">MLRMCHIAMITYKLLSCLCHTTPLHKPQPCCLLARLFPVFISCHPLIKCLPPYVPTN</sequence>
<dbReference type="RefSeq" id="XP_009551400.1">
    <property type="nucleotide sequence ID" value="XM_009553105.1"/>
</dbReference>
<protein>
    <submittedName>
        <fullName evidence="2">Uncharacterized protein</fullName>
    </submittedName>
</protein>
<dbReference type="HOGENOM" id="CLU_2996741_0_0_1"/>
<proteinExistence type="predicted"/>
<gene>
    <name evidence="2" type="ORF">HETIRDRAFT_328808</name>
</gene>